<evidence type="ECO:0000256" key="3">
    <source>
        <dbReference type="PIRSR" id="PIRSR605511-2"/>
    </source>
</evidence>
<keyword evidence="1" id="KW-0378">Hydrolase</keyword>
<dbReference type="InterPro" id="IPR011042">
    <property type="entry name" value="6-blade_b-propeller_TolB-like"/>
</dbReference>
<keyword evidence="4" id="KW-0732">Signal</keyword>
<dbReference type="PANTHER" id="PTHR47572">
    <property type="entry name" value="LIPOPROTEIN-RELATED"/>
    <property type="match status" value="1"/>
</dbReference>
<keyword evidence="3" id="KW-0862">Zinc</keyword>
<dbReference type="InParanoid" id="A0A6C2YJF9"/>
<dbReference type="InterPro" id="IPR005511">
    <property type="entry name" value="SMP-30"/>
</dbReference>
<feature type="binding site" evidence="3">
    <location>
        <position position="127"/>
    </location>
    <ligand>
        <name>substrate</name>
    </ligand>
</feature>
<evidence type="ECO:0000313" key="6">
    <source>
        <dbReference type="EMBL" id="VIP01245.1"/>
    </source>
</evidence>
<evidence type="ECO:0000313" key="7">
    <source>
        <dbReference type="Proteomes" id="UP000464378"/>
    </source>
</evidence>
<accession>A0A6C2YJF9</accession>
<name>A0A6C2YJF9_9BACT</name>
<dbReference type="RefSeq" id="WP_162656471.1">
    <property type="nucleotide sequence ID" value="NZ_LR593887.1"/>
</dbReference>
<feature type="domain" description="SMP-30/Gluconolactonase/LRE-like region" evidence="5">
    <location>
        <begin position="47"/>
        <end position="285"/>
    </location>
</feature>
<gene>
    <name evidence="6" type="ORF">GMBLW1_27150</name>
</gene>
<dbReference type="SUPFAM" id="SSF63829">
    <property type="entry name" value="Calcium-dependent phosphotriesterase"/>
    <property type="match status" value="1"/>
</dbReference>
<dbReference type="Pfam" id="PF08450">
    <property type="entry name" value="SGL"/>
    <property type="match status" value="1"/>
</dbReference>
<dbReference type="PANTHER" id="PTHR47572:SF4">
    <property type="entry name" value="LACTONASE DRP35"/>
    <property type="match status" value="1"/>
</dbReference>
<evidence type="ECO:0000256" key="2">
    <source>
        <dbReference type="PIRSR" id="PIRSR605511-1"/>
    </source>
</evidence>
<feature type="binding site" evidence="3">
    <location>
        <position position="222"/>
    </location>
    <ligand>
        <name>a divalent metal cation</name>
        <dbReference type="ChEBI" id="CHEBI:60240"/>
    </ligand>
</feature>
<dbReference type="AlphaFoldDB" id="A0A6C2YJF9"/>
<dbReference type="InterPro" id="IPR051262">
    <property type="entry name" value="SMP-30/CGR1_Lactonase"/>
</dbReference>
<feature type="binding site" evidence="3">
    <location>
        <position position="174"/>
    </location>
    <ligand>
        <name>a divalent metal cation</name>
        <dbReference type="ChEBI" id="CHEBI:60240"/>
    </ligand>
</feature>
<dbReference type="GO" id="GO:0016787">
    <property type="term" value="F:hydrolase activity"/>
    <property type="evidence" value="ECO:0007669"/>
    <property type="project" value="UniProtKB-KW"/>
</dbReference>
<feature type="active site" description="Proton donor/acceptor" evidence="2">
    <location>
        <position position="222"/>
    </location>
</feature>
<evidence type="ECO:0000259" key="5">
    <source>
        <dbReference type="Pfam" id="PF08450"/>
    </source>
</evidence>
<feature type="chain" id="PRO_5033534783" description="SMP-30/Gluconolactonase/LRE-like region domain-containing protein" evidence="4">
    <location>
        <begin position="22"/>
        <end position="327"/>
    </location>
</feature>
<dbReference type="Gene3D" id="2.120.10.30">
    <property type="entry name" value="TolB, C-terminal domain"/>
    <property type="match status" value="1"/>
</dbReference>
<organism evidence="6">
    <name type="scientific">Tuwongella immobilis</name>
    <dbReference type="NCBI Taxonomy" id="692036"/>
    <lineage>
        <taxon>Bacteria</taxon>
        <taxon>Pseudomonadati</taxon>
        <taxon>Planctomycetota</taxon>
        <taxon>Planctomycetia</taxon>
        <taxon>Gemmatales</taxon>
        <taxon>Gemmataceae</taxon>
        <taxon>Tuwongella</taxon>
    </lineage>
</organism>
<sequence length="327" mass="35843">MCARLLVVAALSLSALTTLQAQSPPSNWATHLAQIVPERYCQAPSYSEGPIWRDGELFFCANGLLRMSRERRLHRHVSLSPAGLCLKGDGCLLVADNRTPGLLEISPEGKIHLLAERDNDQKLTSLNDLTIDGSGNVYWTDPHHSTRENPTGRIYRLRPDGRLDRIADNLAFPNGLEVDPENRYLYVVESQTGKVLRYDLPRDDQPLGPATVFHALGGTGGDGCAFDSFGNLWVADFSRPETRQGRIAVLSPQGQALGYVQVPAMMVSNLTFGGKDADELFITTGNPAGVFQARVGVKGFRGHPGKPMRILRTLDITPMDEVVPDTK</sequence>
<evidence type="ECO:0000256" key="4">
    <source>
        <dbReference type="SAM" id="SignalP"/>
    </source>
</evidence>
<comment type="cofactor">
    <cofactor evidence="3">
        <name>Zn(2+)</name>
        <dbReference type="ChEBI" id="CHEBI:29105"/>
    </cofactor>
    <text evidence="3">Binds 1 divalent metal cation per subunit.</text>
</comment>
<keyword evidence="7" id="KW-1185">Reference proteome</keyword>
<dbReference type="InterPro" id="IPR013658">
    <property type="entry name" value="SGL"/>
</dbReference>
<feature type="signal peptide" evidence="4">
    <location>
        <begin position="1"/>
        <end position="21"/>
    </location>
</feature>
<reference evidence="6" key="1">
    <citation type="submission" date="2019-04" db="EMBL/GenBank/DDBJ databases">
        <authorList>
            <consortium name="Science for Life Laboratories"/>
        </authorList>
    </citation>
    <scope>NUCLEOTIDE SEQUENCE</scope>
    <source>
        <strain evidence="6">MBLW1</strain>
    </source>
</reference>
<dbReference type="Proteomes" id="UP000464378">
    <property type="component" value="Chromosome"/>
</dbReference>
<protein>
    <recommendedName>
        <fullName evidence="5">SMP-30/Gluconolactonase/LRE-like region domain-containing protein</fullName>
    </recommendedName>
</protein>
<proteinExistence type="predicted"/>
<dbReference type="EMBL" id="LR593887">
    <property type="protein sequence ID" value="VTR97916.1"/>
    <property type="molecule type" value="Genomic_DNA"/>
</dbReference>
<dbReference type="PRINTS" id="PR01790">
    <property type="entry name" value="SMP30FAMILY"/>
</dbReference>
<dbReference type="GO" id="GO:0046872">
    <property type="term" value="F:metal ion binding"/>
    <property type="evidence" value="ECO:0007669"/>
    <property type="project" value="UniProtKB-KW"/>
</dbReference>
<keyword evidence="3" id="KW-0479">Metal-binding</keyword>
<dbReference type="KEGG" id="tim:GMBLW1_27150"/>
<evidence type="ECO:0000256" key="1">
    <source>
        <dbReference type="ARBA" id="ARBA00022801"/>
    </source>
</evidence>
<dbReference type="EMBL" id="LR586016">
    <property type="protein sequence ID" value="VIP01245.1"/>
    <property type="molecule type" value="Genomic_DNA"/>
</dbReference>